<keyword evidence="4" id="KW-0285">Flavoprotein</keyword>
<keyword evidence="5" id="KW-0288">FMN</keyword>
<evidence type="ECO:0000256" key="1">
    <source>
        <dbReference type="ARBA" id="ARBA00001917"/>
    </source>
</evidence>
<evidence type="ECO:0000256" key="6">
    <source>
        <dbReference type="ARBA" id="ARBA00023002"/>
    </source>
</evidence>
<evidence type="ECO:0000256" key="9">
    <source>
        <dbReference type="ARBA" id="ARBA00049401"/>
    </source>
</evidence>
<protein>
    <recommendedName>
        <fullName evidence="8">Propionate 3-nitronate monooxygenase</fullName>
    </recommendedName>
</protein>
<name>A0A7H4MYV6_9ENTR</name>
<evidence type="ECO:0000256" key="4">
    <source>
        <dbReference type="ARBA" id="ARBA00022630"/>
    </source>
</evidence>
<keyword evidence="7" id="KW-0503">Monooxygenase</keyword>
<dbReference type="InterPro" id="IPR004136">
    <property type="entry name" value="NMO"/>
</dbReference>
<evidence type="ECO:0000256" key="3">
    <source>
        <dbReference type="ARBA" id="ARBA00022575"/>
    </source>
</evidence>
<gene>
    <name evidence="10" type="ORF">NCTC11685_00169</name>
</gene>
<sequence>MVVAQGYEAGGHRGIFDPLAPDGQMSTFTLVQTIRRHTDIPLIAAGGVMDGAGINSVMNLGADGAQLGTAFLLCPESSTDGGYREALKKRV</sequence>
<dbReference type="GO" id="GO:0018580">
    <property type="term" value="F:nitronate monooxygenase activity"/>
    <property type="evidence" value="ECO:0007669"/>
    <property type="project" value="InterPro"/>
</dbReference>
<dbReference type="Proteomes" id="UP000254863">
    <property type="component" value="Unassembled WGS sequence"/>
</dbReference>
<evidence type="ECO:0000256" key="8">
    <source>
        <dbReference type="ARBA" id="ARBA00031155"/>
    </source>
</evidence>
<keyword evidence="3" id="KW-0216">Detoxification</keyword>
<dbReference type="PANTHER" id="PTHR42747">
    <property type="entry name" value="NITRONATE MONOOXYGENASE-RELATED"/>
    <property type="match status" value="1"/>
</dbReference>
<proteinExistence type="inferred from homology"/>
<comment type="caution">
    <text evidence="10">The sequence shown here is derived from an EMBL/GenBank/DDBJ whole genome shotgun (WGS) entry which is preliminary data.</text>
</comment>
<evidence type="ECO:0000256" key="7">
    <source>
        <dbReference type="ARBA" id="ARBA00023033"/>
    </source>
</evidence>
<dbReference type="Gene3D" id="3.20.20.70">
    <property type="entry name" value="Aldolase class I"/>
    <property type="match status" value="1"/>
</dbReference>
<evidence type="ECO:0000313" key="10">
    <source>
        <dbReference type="EMBL" id="STV71237.1"/>
    </source>
</evidence>
<dbReference type="AlphaFoldDB" id="A0A7H4MYV6"/>
<evidence type="ECO:0000313" key="11">
    <source>
        <dbReference type="Proteomes" id="UP000254863"/>
    </source>
</evidence>
<dbReference type="GO" id="GO:0009636">
    <property type="term" value="P:response to toxic substance"/>
    <property type="evidence" value="ECO:0007669"/>
    <property type="project" value="UniProtKB-KW"/>
</dbReference>
<evidence type="ECO:0000256" key="2">
    <source>
        <dbReference type="ARBA" id="ARBA00009881"/>
    </source>
</evidence>
<dbReference type="PANTHER" id="PTHR42747:SF3">
    <property type="entry name" value="NITRONATE MONOOXYGENASE-RELATED"/>
    <property type="match status" value="1"/>
</dbReference>
<comment type="catalytic activity">
    <reaction evidence="9">
        <text>3 propionate 3-nitronate + 3 O2 + H2O = 3 3-oxopropanoate + 2 nitrate + nitrite + H2O2 + 3 H(+)</text>
        <dbReference type="Rhea" id="RHEA:57332"/>
        <dbReference type="ChEBI" id="CHEBI:15377"/>
        <dbReference type="ChEBI" id="CHEBI:15378"/>
        <dbReference type="ChEBI" id="CHEBI:15379"/>
        <dbReference type="ChEBI" id="CHEBI:16240"/>
        <dbReference type="ChEBI" id="CHEBI:16301"/>
        <dbReference type="ChEBI" id="CHEBI:17632"/>
        <dbReference type="ChEBI" id="CHEBI:33190"/>
        <dbReference type="ChEBI" id="CHEBI:136067"/>
    </reaction>
</comment>
<comment type="cofactor">
    <cofactor evidence="1">
        <name>FMN</name>
        <dbReference type="ChEBI" id="CHEBI:58210"/>
    </cofactor>
</comment>
<dbReference type="InterPro" id="IPR013785">
    <property type="entry name" value="Aldolase_TIM"/>
</dbReference>
<keyword evidence="6" id="KW-0560">Oxidoreductase</keyword>
<accession>A0A7H4MYV6</accession>
<evidence type="ECO:0000256" key="5">
    <source>
        <dbReference type="ARBA" id="ARBA00022643"/>
    </source>
</evidence>
<comment type="similarity">
    <text evidence="2">Belongs to the nitronate monooxygenase family. NMO class I subfamily.</text>
</comment>
<dbReference type="SUPFAM" id="SSF51412">
    <property type="entry name" value="Inosine monophosphate dehydrogenase (IMPDH)"/>
    <property type="match status" value="1"/>
</dbReference>
<organism evidence="10 11">
    <name type="scientific">Klebsiella michiganensis</name>
    <dbReference type="NCBI Taxonomy" id="1134687"/>
    <lineage>
        <taxon>Bacteria</taxon>
        <taxon>Pseudomonadati</taxon>
        <taxon>Pseudomonadota</taxon>
        <taxon>Gammaproteobacteria</taxon>
        <taxon>Enterobacterales</taxon>
        <taxon>Enterobacteriaceae</taxon>
        <taxon>Klebsiella/Raoultella group</taxon>
        <taxon>Klebsiella</taxon>
    </lineage>
</organism>
<dbReference type="Pfam" id="PF03060">
    <property type="entry name" value="NMO"/>
    <property type="match status" value="1"/>
</dbReference>
<dbReference type="CDD" id="cd04730">
    <property type="entry name" value="NPD_like"/>
    <property type="match status" value="1"/>
</dbReference>
<dbReference type="EMBL" id="UGMS01000001">
    <property type="protein sequence ID" value="STV71237.1"/>
    <property type="molecule type" value="Genomic_DNA"/>
</dbReference>
<reference evidence="10 11" key="1">
    <citation type="submission" date="2018-06" db="EMBL/GenBank/DDBJ databases">
        <authorList>
            <consortium name="Pathogen Informatics"/>
            <person name="Doyle S."/>
        </authorList>
    </citation>
    <scope>NUCLEOTIDE SEQUENCE [LARGE SCALE GENOMIC DNA]</scope>
    <source>
        <strain evidence="10 11">NCTC11685</strain>
    </source>
</reference>